<dbReference type="PIRSF" id="PIRSF006603">
    <property type="entry name" value="DinF"/>
    <property type="match status" value="1"/>
</dbReference>
<keyword evidence="3" id="KW-1003">Cell membrane</keyword>
<feature type="transmembrane region" description="Helical" evidence="7">
    <location>
        <begin position="63"/>
        <end position="85"/>
    </location>
</feature>
<dbReference type="OrthoDB" id="9806302at2"/>
<dbReference type="NCBIfam" id="TIGR00797">
    <property type="entry name" value="matE"/>
    <property type="match status" value="1"/>
</dbReference>
<feature type="transmembrane region" description="Helical" evidence="7">
    <location>
        <begin position="97"/>
        <end position="118"/>
    </location>
</feature>
<dbReference type="Pfam" id="PF01554">
    <property type="entry name" value="MatE"/>
    <property type="match status" value="2"/>
</dbReference>
<evidence type="ECO:0000313" key="8">
    <source>
        <dbReference type="EMBL" id="GAP65554.1"/>
    </source>
</evidence>
<organism evidence="8">
    <name type="scientific">Mizugakiibacter sediminis</name>
    <dbReference type="NCBI Taxonomy" id="1475481"/>
    <lineage>
        <taxon>Bacteria</taxon>
        <taxon>Pseudomonadati</taxon>
        <taxon>Pseudomonadota</taxon>
        <taxon>Gammaproteobacteria</taxon>
        <taxon>Lysobacterales</taxon>
        <taxon>Rhodanobacteraceae</taxon>
        <taxon>Mizugakiibacter</taxon>
    </lineage>
</organism>
<feature type="transmembrane region" description="Helical" evidence="7">
    <location>
        <begin position="325"/>
        <end position="346"/>
    </location>
</feature>
<feature type="transmembrane region" description="Helical" evidence="7">
    <location>
        <begin position="425"/>
        <end position="445"/>
    </location>
</feature>
<dbReference type="GO" id="GO:0005886">
    <property type="term" value="C:plasma membrane"/>
    <property type="evidence" value="ECO:0007669"/>
    <property type="project" value="UniProtKB-SubCell"/>
</dbReference>
<name>A0A0K8QL22_9GAMM</name>
<evidence type="ECO:0000256" key="3">
    <source>
        <dbReference type="ARBA" id="ARBA00022475"/>
    </source>
</evidence>
<dbReference type="Proteomes" id="UP000253740">
    <property type="component" value="Unassembled WGS sequence"/>
</dbReference>
<keyword evidence="5 7" id="KW-1133">Transmembrane helix</keyword>
<dbReference type="GO" id="GO:0015297">
    <property type="term" value="F:antiporter activity"/>
    <property type="evidence" value="ECO:0007669"/>
    <property type="project" value="InterPro"/>
</dbReference>
<protein>
    <submittedName>
        <fullName evidence="8">Na+-driven efflux pump</fullName>
    </submittedName>
</protein>
<feature type="transmembrane region" description="Helical" evidence="7">
    <location>
        <begin position="293"/>
        <end position="313"/>
    </location>
</feature>
<feature type="transmembrane region" description="Helical" evidence="7">
    <location>
        <begin position="170"/>
        <end position="191"/>
    </location>
</feature>
<evidence type="ECO:0000313" key="9">
    <source>
        <dbReference type="Proteomes" id="UP000253740"/>
    </source>
</evidence>
<evidence type="ECO:0000256" key="1">
    <source>
        <dbReference type="ARBA" id="ARBA00004429"/>
    </source>
</evidence>
<evidence type="ECO:0000256" key="4">
    <source>
        <dbReference type="ARBA" id="ARBA00022692"/>
    </source>
</evidence>
<dbReference type="RefSeq" id="WP_082306468.1">
    <property type="nucleotide sequence ID" value="NZ_DF970162.1"/>
</dbReference>
<accession>A0A0K8QL22</accession>
<evidence type="ECO:0000256" key="2">
    <source>
        <dbReference type="ARBA" id="ARBA00022448"/>
    </source>
</evidence>
<dbReference type="GO" id="GO:0042910">
    <property type="term" value="F:xenobiotic transmembrane transporter activity"/>
    <property type="evidence" value="ECO:0007669"/>
    <property type="project" value="InterPro"/>
</dbReference>
<dbReference type="AlphaFoldDB" id="A0A0K8QL22"/>
<dbReference type="CDD" id="cd13138">
    <property type="entry name" value="MATE_yoeA_like"/>
    <property type="match status" value="1"/>
</dbReference>
<evidence type="ECO:0000256" key="6">
    <source>
        <dbReference type="ARBA" id="ARBA00023136"/>
    </source>
</evidence>
<feature type="transmembrane region" description="Helical" evidence="7">
    <location>
        <begin position="138"/>
        <end position="158"/>
    </location>
</feature>
<evidence type="ECO:0000256" key="7">
    <source>
        <dbReference type="SAM" id="Phobius"/>
    </source>
</evidence>
<keyword evidence="6 7" id="KW-0472">Membrane</keyword>
<dbReference type="STRING" id="1475481.GCA_000953855_00856"/>
<gene>
    <name evidence="8" type="ORF">MBSD_n0844</name>
</gene>
<keyword evidence="4 7" id="KW-0812">Transmembrane</keyword>
<proteinExistence type="predicted"/>
<evidence type="ECO:0000256" key="5">
    <source>
        <dbReference type="ARBA" id="ARBA00022989"/>
    </source>
</evidence>
<dbReference type="InterPro" id="IPR052031">
    <property type="entry name" value="Membrane_Transporter-Flippase"/>
</dbReference>
<dbReference type="InterPro" id="IPR002528">
    <property type="entry name" value="MATE_fam"/>
</dbReference>
<dbReference type="PANTHER" id="PTHR43549:SF3">
    <property type="entry name" value="MULTIDRUG RESISTANCE PROTEIN YPNP-RELATED"/>
    <property type="match status" value="1"/>
</dbReference>
<feature type="transmembrane region" description="Helical" evidence="7">
    <location>
        <begin position="248"/>
        <end position="273"/>
    </location>
</feature>
<dbReference type="EMBL" id="DF970162">
    <property type="protein sequence ID" value="GAP65554.1"/>
    <property type="molecule type" value="Genomic_DNA"/>
</dbReference>
<keyword evidence="9" id="KW-1185">Reference proteome</keyword>
<dbReference type="InterPro" id="IPR048279">
    <property type="entry name" value="MdtK-like"/>
</dbReference>
<comment type="subcellular location">
    <subcellularLocation>
        <location evidence="1">Cell inner membrane</location>
        <topology evidence="1">Multi-pass membrane protein</topology>
    </subcellularLocation>
</comment>
<sequence>MNAPASRHQLTTGPVGRTLLLFALPVLAGNVLQSLNVSVNAIWIGHFLGEAALTAASNANIVLFFLLGVVFGVAMAATILVGQCVGAGDWDRAKRVVGTSAAFFAAISLAVALAGFALAPQVLGWMRTPVDAQPYAIAYLRIIFLALPFMYFYTFLMMTLRGAGDSKTPFLFLLLSVALDITLNPLLIFGVGPLPRMGIAGSALATLTAQLTSLAALLAWLYRRRHPLRLHRGEAQYLRLDREILRALVVKGVPMGMQMVVISSSALVMISLVNAYGSQTTAAFGAASQLWTYIQMPALAIGAAVSSMAAQNVGAQRWDRVARTAGAGVLFNFALTGTLVAVVYLFNRAALGIFLPHDAAGLATAQHLNAIVVWSFLFFGVGFVLFGVVRATGAVVPPLVMLFVSLWLVRIPFAELLQRRLGADAIWWSFPLGSLTLLVIASLYYRYGGWREARMLAPAPAGGA</sequence>
<reference evidence="8" key="1">
    <citation type="submission" date="2015-08" db="EMBL/GenBank/DDBJ databases">
        <title>Complete DNA Sequence of Pseudomonas syringae pv. actinidiae, the Causal Agent of Kiwifruit Canker Disease.</title>
        <authorList>
            <person name="Rikkerink E.H.A."/>
            <person name="Fineran P.C."/>
        </authorList>
    </citation>
    <scope>NUCLEOTIDE SEQUENCE</scope>
    <source>
        <strain evidence="8">SkMP5</strain>
    </source>
</reference>
<feature type="transmembrane region" description="Helical" evidence="7">
    <location>
        <begin position="395"/>
        <end position="413"/>
    </location>
</feature>
<feature type="transmembrane region" description="Helical" evidence="7">
    <location>
        <begin position="366"/>
        <end position="388"/>
    </location>
</feature>
<feature type="transmembrane region" description="Helical" evidence="7">
    <location>
        <begin position="197"/>
        <end position="222"/>
    </location>
</feature>
<feature type="transmembrane region" description="Helical" evidence="7">
    <location>
        <begin position="20"/>
        <end position="43"/>
    </location>
</feature>
<dbReference type="PANTHER" id="PTHR43549">
    <property type="entry name" value="MULTIDRUG RESISTANCE PROTEIN YPNP-RELATED"/>
    <property type="match status" value="1"/>
</dbReference>
<keyword evidence="2" id="KW-0813">Transport</keyword>